<keyword evidence="3" id="KW-1185">Reference proteome</keyword>
<protein>
    <submittedName>
        <fullName evidence="2">1952_t:CDS:1</fullName>
    </submittedName>
</protein>
<dbReference type="Proteomes" id="UP000789570">
    <property type="component" value="Unassembled WGS sequence"/>
</dbReference>
<comment type="caution">
    <text evidence="2">The sequence shown here is derived from an EMBL/GenBank/DDBJ whole genome shotgun (WGS) entry which is preliminary data.</text>
</comment>
<feature type="compositionally biased region" description="Polar residues" evidence="1">
    <location>
        <begin position="46"/>
        <end position="57"/>
    </location>
</feature>
<name>A0A9N9J1E1_9GLOM</name>
<evidence type="ECO:0000313" key="3">
    <source>
        <dbReference type="Proteomes" id="UP000789570"/>
    </source>
</evidence>
<gene>
    <name evidence="2" type="ORF">FCALED_LOCUS16556</name>
</gene>
<dbReference type="EMBL" id="CAJVPQ010019954">
    <property type="protein sequence ID" value="CAG8755119.1"/>
    <property type="molecule type" value="Genomic_DNA"/>
</dbReference>
<reference evidence="2" key="1">
    <citation type="submission" date="2021-06" db="EMBL/GenBank/DDBJ databases">
        <authorList>
            <person name="Kallberg Y."/>
            <person name="Tangrot J."/>
            <person name="Rosling A."/>
        </authorList>
    </citation>
    <scope>NUCLEOTIDE SEQUENCE</scope>
    <source>
        <strain evidence="2">UK204</strain>
    </source>
</reference>
<evidence type="ECO:0000313" key="2">
    <source>
        <dbReference type="EMBL" id="CAG8755119.1"/>
    </source>
</evidence>
<evidence type="ECO:0000256" key="1">
    <source>
        <dbReference type="SAM" id="MobiDB-lite"/>
    </source>
</evidence>
<organism evidence="2 3">
    <name type="scientific">Funneliformis caledonium</name>
    <dbReference type="NCBI Taxonomy" id="1117310"/>
    <lineage>
        <taxon>Eukaryota</taxon>
        <taxon>Fungi</taxon>
        <taxon>Fungi incertae sedis</taxon>
        <taxon>Mucoromycota</taxon>
        <taxon>Glomeromycotina</taxon>
        <taxon>Glomeromycetes</taxon>
        <taxon>Glomerales</taxon>
        <taxon>Glomeraceae</taxon>
        <taxon>Funneliformis</taxon>
    </lineage>
</organism>
<dbReference type="AlphaFoldDB" id="A0A9N9J1E1"/>
<feature type="non-terminal residue" evidence="2">
    <location>
        <position position="1"/>
    </location>
</feature>
<sequence length="57" mass="6681">TALHINNKAEVDKRAYIKPRTTFLSQYVTSINDHDNNSQHNDSNNLQYKDNINSQYK</sequence>
<feature type="non-terminal residue" evidence="2">
    <location>
        <position position="57"/>
    </location>
</feature>
<proteinExistence type="predicted"/>
<accession>A0A9N9J1E1</accession>
<feature type="region of interest" description="Disordered" evidence="1">
    <location>
        <begin position="32"/>
        <end position="57"/>
    </location>
</feature>